<name>A0A916JVI3_9MICO</name>
<organism evidence="1 2">
    <name type="scientific">Leucobacter soli</name>
    <dbReference type="NCBI Taxonomy" id="2812850"/>
    <lineage>
        <taxon>Bacteria</taxon>
        <taxon>Bacillati</taxon>
        <taxon>Actinomycetota</taxon>
        <taxon>Actinomycetes</taxon>
        <taxon>Micrococcales</taxon>
        <taxon>Microbacteriaceae</taxon>
        <taxon>Leucobacter</taxon>
    </lineage>
</organism>
<reference evidence="1" key="1">
    <citation type="submission" date="2021-06" db="EMBL/GenBank/DDBJ databases">
        <authorList>
            <person name="Criscuolo A."/>
        </authorList>
    </citation>
    <scope>NUCLEOTIDE SEQUENCE</scope>
    <source>
        <strain evidence="1">CIP111803</strain>
    </source>
</reference>
<keyword evidence="2" id="KW-1185">Reference proteome</keyword>
<dbReference type="EMBL" id="CAJVAP010000010">
    <property type="protein sequence ID" value="CAG7607904.1"/>
    <property type="molecule type" value="Genomic_DNA"/>
</dbReference>
<proteinExistence type="predicted"/>
<accession>A0A916JVI3</accession>
<evidence type="ECO:0000313" key="1">
    <source>
        <dbReference type="EMBL" id="CAG7607904.1"/>
    </source>
</evidence>
<sequence>MVDTKQTKTIGEHWVASELARRDWAPALTRDGLERTDILAVKTIGERLQIEIQVKSARGTGQHINWPLGTKSQQPPLHDYEWFVMAAIDPDPTVPLRGYVIPRAHVAAAAWIAHMDWLTEPGIPEGKRTAGIDRSRVYVRDFAAYEGRWDLLDLPTTEAPVLLPARFRDLATDPRVGLPERHPWHDGLPNLWGKVRNEANAETITPVELAEELGHLPEARPGLRVREYLRSQYPDHPKHEHWHLTQAEADGVRRYFAQG</sequence>
<dbReference type="Proteomes" id="UP000693892">
    <property type="component" value="Unassembled WGS sequence"/>
</dbReference>
<dbReference type="AlphaFoldDB" id="A0A916JVI3"/>
<dbReference type="RefSeq" id="WP_218114685.1">
    <property type="nucleotide sequence ID" value="NZ_CAJVAP010000010.1"/>
</dbReference>
<protein>
    <submittedName>
        <fullName evidence="1">Uncharacterized protein</fullName>
    </submittedName>
</protein>
<gene>
    <name evidence="1" type="ORF">LEUCIP111803_01060</name>
</gene>
<comment type="caution">
    <text evidence="1">The sequence shown here is derived from an EMBL/GenBank/DDBJ whole genome shotgun (WGS) entry which is preliminary data.</text>
</comment>
<evidence type="ECO:0000313" key="2">
    <source>
        <dbReference type="Proteomes" id="UP000693892"/>
    </source>
</evidence>